<comment type="subcellular location">
    <subcellularLocation>
        <location evidence="1">Nucleus</location>
    </subcellularLocation>
</comment>
<dbReference type="OrthoDB" id="2192888at2759"/>
<feature type="region of interest" description="Disordered" evidence="4">
    <location>
        <begin position="886"/>
        <end position="963"/>
    </location>
</feature>
<feature type="domain" description="RRP12 N-terminal HEAT" evidence="6">
    <location>
        <begin position="4"/>
        <end position="157"/>
    </location>
</feature>
<dbReference type="InterPro" id="IPR011989">
    <property type="entry name" value="ARM-like"/>
</dbReference>
<dbReference type="PANTHER" id="PTHR48287:SF1">
    <property type="entry name" value="ARM REPEAT SUPERFAMILY PROTEIN"/>
    <property type="match status" value="1"/>
</dbReference>
<organism evidence="7 8">
    <name type="scientific">Sugiyamaella lignohabitans</name>
    <dbReference type="NCBI Taxonomy" id="796027"/>
    <lineage>
        <taxon>Eukaryota</taxon>
        <taxon>Fungi</taxon>
        <taxon>Dikarya</taxon>
        <taxon>Ascomycota</taxon>
        <taxon>Saccharomycotina</taxon>
        <taxon>Dipodascomycetes</taxon>
        <taxon>Dipodascales</taxon>
        <taxon>Trichomonascaceae</taxon>
        <taxon>Sugiyamaella</taxon>
    </lineage>
</organism>
<evidence type="ECO:0000259" key="6">
    <source>
        <dbReference type="Pfam" id="PF25772"/>
    </source>
</evidence>
<keyword evidence="3" id="KW-0539">Nucleus</keyword>
<evidence type="ECO:0000313" key="7">
    <source>
        <dbReference type="EMBL" id="ANB14210.1"/>
    </source>
</evidence>
<dbReference type="RefSeq" id="XP_018736687.1">
    <property type="nucleotide sequence ID" value="XM_018882296.1"/>
</dbReference>
<dbReference type="InterPro" id="IPR052087">
    <property type="entry name" value="RRP12"/>
</dbReference>
<evidence type="ECO:0000256" key="4">
    <source>
        <dbReference type="SAM" id="MobiDB-lite"/>
    </source>
</evidence>
<feature type="compositionally biased region" description="Acidic residues" evidence="4">
    <location>
        <begin position="1057"/>
        <end position="1066"/>
    </location>
</feature>
<dbReference type="InterPro" id="IPR016024">
    <property type="entry name" value="ARM-type_fold"/>
</dbReference>
<evidence type="ECO:0000256" key="1">
    <source>
        <dbReference type="ARBA" id="ARBA00004123"/>
    </source>
</evidence>
<feature type="compositionally biased region" description="Acidic residues" evidence="4">
    <location>
        <begin position="928"/>
        <end position="939"/>
    </location>
</feature>
<keyword evidence="8" id="KW-1185">Reference proteome</keyword>
<comment type="similarity">
    <text evidence="2">Belongs to the RRP12 family.</text>
</comment>
<dbReference type="Proteomes" id="UP000189580">
    <property type="component" value="Chromosome d"/>
</dbReference>
<dbReference type="KEGG" id="slb:AWJ20_5171"/>
<dbReference type="GeneID" id="30037384"/>
<gene>
    <name evidence="7" type="primary">RRP12</name>
    <name evidence="7" type="ORF">AWJ20_5171</name>
</gene>
<dbReference type="InterPro" id="IPR012978">
    <property type="entry name" value="HEAT_RRP12"/>
</dbReference>
<dbReference type="SUPFAM" id="SSF48371">
    <property type="entry name" value="ARM repeat"/>
    <property type="match status" value="1"/>
</dbReference>
<dbReference type="PANTHER" id="PTHR48287">
    <property type="entry name" value="ARM REPEAT SUPERFAMILY PROTEIN"/>
    <property type="match status" value="1"/>
</dbReference>
<dbReference type="Pfam" id="PF25772">
    <property type="entry name" value="HEAT_RRP12_N"/>
    <property type="match status" value="1"/>
</dbReference>
<dbReference type="EMBL" id="CP014502">
    <property type="protein sequence ID" value="ANB14210.1"/>
    <property type="molecule type" value="Genomic_DNA"/>
</dbReference>
<dbReference type="Pfam" id="PF08161">
    <property type="entry name" value="RRP12_HEAT"/>
    <property type="match status" value="1"/>
</dbReference>
<dbReference type="GO" id="GO:0005634">
    <property type="term" value="C:nucleus"/>
    <property type="evidence" value="ECO:0007669"/>
    <property type="project" value="UniProtKB-SubCell"/>
</dbReference>
<evidence type="ECO:0000256" key="2">
    <source>
        <dbReference type="ARBA" id="ARBA00007690"/>
    </source>
</evidence>
<evidence type="ECO:0000313" key="8">
    <source>
        <dbReference type="Proteomes" id="UP000189580"/>
    </source>
</evidence>
<feature type="region of interest" description="Disordered" evidence="4">
    <location>
        <begin position="1034"/>
        <end position="1104"/>
    </location>
</feature>
<feature type="compositionally biased region" description="Low complexity" evidence="4">
    <location>
        <begin position="946"/>
        <end position="960"/>
    </location>
</feature>
<dbReference type="InterPro" id="IPR057860">
    <property type="entry name" value="HEAT_RRP12_N"/>
</dbReference>
<dbReference type="AlphaFoldDB" id="A0A161HFD0"/>
<protein>
    <submittedName>
        <fullName evidence="7">Rrp12p</fullName>
    </submittedName>
</protein>
<feature type="compositionally biased region" description="Basic residues" evidence="4">
    <location>
        <begin position="1041"/>
        <end position="1052"/>
    </location>
</feature>
<feature type="compositionally biased region" description="Basic residues" evidence="4">
    <location>
        <begin position="1092"/>
        <end position="1104"/>
    </location>
</feature>
<reference evidence="7 8" key="1">
    <citation type="submission" date="2016-02" db="EMBL/GenBank/DDBJ databases">
        <title>Complete genome sequence and transcriptome regulation of the pentose utilising yeast Sugiyamaella lignohabitans.</title>
        <authorList>
            <person name="Bellasio M."/>
            <person name="Peymann A."/>
            <person name="Valli M."/>
            <person name="Sipitzky M."/>
            <person name="Graf A."/>
            <person name="Sauer M."/>
            <person name="Marx H."/>
            <person name="Mattanovich D."/>
        </authorList>
    </citation>
    <scope>NUCLEOTIDE SEQUENCE [LARGE SCALE GENOMIC DNA]</scope>
    <source>
        <strain evidence="7 8">CBS 10342</strain>
    </source>
</reference>
<sequence>MGVLETVLIAQDSSSWSQPTTQLSPKRAVLGLSALASDPRPKVRKRAQEALTKVLANPPPSPKFEHPASSVAAETALKNLLVQLEEDKKVKKQDTKSPSKAIHSLQLIRSISSVNQWPSEKIEQLCEVLLTITRTSDQYLVVSAFNVFEAIFHGLTDEVIDEPKVVKVLDIIVDLKPSVTDQHLAPAWLAVIAQAGSSYAKLQPIRSFARLPKLFTLIVEFFQSDSKNVRISASQCLVALISTCIPPEVLSTKSSYDKTDKILAKLSDTTFSLLHIQYHGSWQEVTEVLVALFDQLRWKSAPHLVNALKVVGSLRSEESFADGREHSDNVIAAAIRALGPEVVLQYLPLNLDPTRTNNGTGRAWLLPLLRDNVQQASLSHFVTEFVPLSEKFVAKVDQLQEEGESSKDRGMQVKIFQTLNDQIWSLLPRYMDLPSDLRTSFDQSFAELLSNVLYQKVEYRSNICLALRLVVESNVAYSEGAVDDDVLLLERFPKKEAKKNVEFLAKSYASKILSVLFNVFSQTSPEFRNYILECINAYLAITPVEDVDTTFNKVASLLHSSLEDEVKAAAEAGAATTAKQTAMSATMLDLIVAMAPFLPKTSHNSLLSIFVTISKLAEFPQLQKKSFRAFTRLMENEDGENTIKENMENVQNAFIQLGDKVSSPARGAKLSALSKIVEIMPSSDLHFIPSILSETVLSTKDVNEKTREAAFNLLVQMGRKMQQGGTVEHSKVPNMDADAPNVEATLEEYFTMVSAGLAGTTPHMISATVTALSRILFEFRDDISVEMLQELSSTVELFLTSNNREIVRSTLGFVKITVISLPTEIVEPSLKQLITNLMVWSHEHKAHLRAKVKHIIERLVRRFGYEKIAANFPEEDQKLLTNIRKTKERAKRQSKKDDNDEDGGASQSRKASKFDNEFDEAIYGSSSDDSDREGYDSDVEMGNTRSSNNKKQQKSKAQNNRYIVEDADEPLDLLDRRSLAHISSTKPRANAKLEIKDKNKFSRDAAGKIVVKDVEDDNDIDIKSGIDAYVEAMKNGPIRGQRNKLKYKRSRKHNQDSDDDGDDDEVNGNAKFARNSGAGPKRRHDAADNRGGKRARPNTQRRKL</sequence>
<accession>A0A161HFD0</accession>
<evidence type="ECO:0000259" key="5">
    <source>
        <dbReference type="Pfam" id="PF08161"/>
    </source>
</evidence>
<dbReference type="Gene3D" id="1.25.10.10">
    <property type="entry name" value="Leucine-rich Repeat Variant"/>
    <property type="match status" value="2"/>
</dbReference>
<name>A0A161HFD0_9ASCO</name>
<evidence type="ECO:0000256" key="3">
    <source>
        <dbReference type="ARBA" id="ARBA00023242"/>
    </source>
</evidence>
<dbReference type="GO" id="GO:0000462">
    <property type="term" value="P:maturation of SSU-rRNA from tricistronic rRNA transcript (SSU-rRNA, 5.8S rRNA, LSU-rRNA)"/>
    <property type="evidence" value="ECO:0007669"/>
    <property type="project" value="EnsemblFungi"/>
</dbReference>
<proteinExistence type="inferred from homology"/>
<feature type="domain" description="RRP12 HEAT" evidence="5">
    <location>
        <begin position="223"/>
        <end position="523"/>
    </location>
</feature>
<dbReference type="GO" id="GO:0030688">
    <property type="term" value="C:preribosome, small subunit precursor"/>
    <property type="evidence" value="ECO:0007669"/>
    <property type="project" value="EnsemblFungi"/>
</dbReference>